<organism evidence="4 5">
    <name type="scientific">Mortierella polycephala</name>
    <dbReference type="NCBI Taxonomy" id="41804"/>
    <lineage>
        <taxon>Eukaryota</taxon>
        <taxon>Fungi</taxon>
        <taxon>Fungi incertae sedis</taxon>
        <taxon>Mucoromycota</taxon>
        <taxon>Mortierellomycotina</taxon>
        <taxon>Mortierellomycetes</taxon>
        <taxon>Mortierellales</taxon>
        <taxon>Mortierellaceae</taxon>
        <taxon>Mortierella</taxon>
    </lineage>
</organism>
<evidence type="ECO:0000313" key="4">
    <source>
        <dbReference type="EMBL" id="KAG0247958.1"/>
    </source>
</evidence>
<name>A0A9P6TV70_9FUNG</name>
<dbReference type="Proteomes" id="UP000726737">
    <property type="component" value="Unassembled WGS sequence"/>
</dbReference>
<evidence type="ECO:0000256" key="2">
    <source>
        <dbReference type="ARBA" id="ARBA00022723"/>
    </source>
</evidence>
<gene>
    <name evidence="4" type="ORF">BG011_000671</name>
</gene>
<evidence type="ECO:0000259" key="3">
    <source>
        <dbReference type="Pfam" id="PF13359"/>
    </source>
</evidence>
<accession>A0A9P6TV70</accession>
<protein>
    <recommendedName>
        <fullName evidence="3">DDE Tnp4 domain-containing protein</fullName>
    </recommendedName>
</protein>
<sequence length="187" mass="20500">MLSSKAIVTKYTSGKKVSNGEFDFTLDKNQKDEQDIAEEIRKAVREKLARRTVLFAPRDRSASVDSDDLTSFKAQFAQECVATKMAMSKEHFLEVHQSPNRNGAVDGTTAPLYRAPSMSTSSFATRKHSFALSLTGVVNHNGKFIYMATGYSDSRHDSAAYKVLACSGSVNGFSLAPLSSLAMQRMP</sequence>
<comment type="cofactor">
    <cofactor evidence="1">
        <name>a divalent metal cation</name>
        <dbReference type="ChEBI" id="CHEBI:60240"/>
    </cofactor>
</comment>
<keyword evidence="2" id="KW-0479">Metal-binding</keyword>
<dbReference type="GO" id="GO:0046872">
    <property type="term" value="F:metal ion binding"/>
    <property type="evidence" value="ECO:0007669"/>
    <property type="project" value="UniProtKB-KW"/>
</dbReference>
<dbReference type="InterPro" id="IPR027806">
    <property type="entry name" value="HARBI1_dom"/>
</dbReference>
<proteinExistence type="predicted"/>
<dbReference type="Pfam" id="PF13359">
    <property type="entry name" value="DDE_Tnp_4"/>
    <property type="match status" value="1"/>
</dbReference>
<evidence type="ECO:0000256" key="1">
    <source>
        <dbReference type="ARBA" id="ARBA00001968"/>
    </source>
</evidence>
<dbReference type="EMBL" id="JAAAJA010001149">
    <property type="protein sequence ID" value="KAG0247958.1"/>
    <property type="molecule type" value="Genomic_DNA"/>
</dbReference>
<evidence type="ECO:0000313" key="5">
    <source>
        <dbReference type="Proteomes" id="UP000726737"/>
    </source>
</evidence>
<reference evidence="4" key="1">
    <citation type="journal article" date="2020" name="Fungal Divers.">
        <title>Resolving the Mortierellaceae phylogeny through synthesis of multi-gene phylogenetics and phylogenomics.</title>
        <authorList>
            <person name="Vandepol N."/>
            <person name="Liber J."/>
            <person name="Desiro A."/>
            <person name="Na H."/>
            <person name="Kennedy M."/>
            <person name="Barry K."/>
            <person name="Grigoriev I.V."/>
            <person name="Miller A.N."/>
            <person name="O'Donnell K."/>
            <person name="Stajich J.E."/>
            <person name="Bonito G."/>
        </authorList>
    </citation>
    <scope>NUCLEOTIDE SEQUENCE</scope>
    <source>
        <strain evidence="4">KOD948</strain>
    </source>
</reference>
<feature type="domain" description="DDE Tnp4" evidence="3">
    <location>
        <begin position="105"/>
        <end position="161"/>
    </location>
</feature>
<dbReference type="AlphaFoldDB" id="A0A9P6TV70"/>
<comment type="caution">
    <text evidence="4">The sequence shown here is derived from an EMBL/GenBank/DDBJ whole genome shotgun (WGS) entry which is preliminary data.</text>
</comment>
<dbReference type="OrthoDB" id="2430565at2759"/>
<keyword evidence="5" id="KW-1185">Reference proteome</keyword>